<dbReference type="AlphaFoldDB" id="A0A8H6IFM5"/>
<dbReference type="GO" id="GO:0005789">
    <property type="term" value="C:endoplasmic reticulum membrane"/>
    <property type="evidence" value="ECO:0007669"/>
    <property type="project" value="UniProtKB-SubCell"/>
</dbReference>
<feature type="transmembrane region" description="Helical" evidence="14">
    <location>
        <begin position="313"/>
        <end position="341"/>
    </location>
</feature>
<feature type="transmembrane region" description="Helical" evidence="14">
    <location>
        <begin position="113"/>
        <end position="132"/>
    </location>
</feature>
<dbReference type="EC" id="2.4.1.258" evidence="3 14"/>
<dbReference type="EMBL" id="JACGCI010000003">
    <property type="protein sequence ID" value="KAF6764740.1"/>
    <property type="molecule type" value="Genomic_DNA"/>
</dbReference>
<dbReference type="Proteomes" id="UP000521943">
    <property type="component" value="Unassembled WGS sequence"/>
</dbReference>
<accession>A0A8H6IFM5</accession>
<organism evidence="15 16">
    <name type="scientific">Ephemerocybe angulata</name>
    <dbReference type="NCBI Taxonomy" id="980116"/>
    <lineage>
        <taxon>Eukaryota</taxon>
        <taxon>Fungi</taxon>
        <taxon>Dikarya</taxon>
        <taxon>Basidiomycota</taxon>
        <taxon>Agaricomycotina</taxon>
        <taxon>Agaricomycetes</taxon>
        <taxon>Agaricomycetidae</taxon>
        <taxon>Agaricales</taxon>
        <taxon>Agaricineae</taxon>
        <taxon>Psathyrellaceae</taxon>
        <taxon>Ephemerocybe</taxon>
    </lineage>
</organism>
<evidence type="ECO:0000256" key="4">
    <source>
        <dbReference type="ARBA" id="ARBA00015561"/>
    </source>
</evidence>
<keyword evidence="5 14" id="KW-0328">Glycosyltransferase</keyword>
<comment type="catalytic activity">
    <reaction evidence="12 14">
        <text>an alpha-D-Man-(1-&gt;2)-alpha-D-Man-(1-&gt;2)-alpha-D-Man-(1-&gt;3)-[alpha-D-Man-(1-&gt;6)]-beta-D-Man-(1-&gt;4)-beta-D-GlcNAc-(1-&gt;4)-alpha-D-GlcNAc-diphospho-di-trans,poly-cis-dolichol + a di-trans,poly-cis-dolichyl beta-D-mannosyl phosphate = an alpha-D-Man-(1-&gt;2)-alpha-D-Man-(1-&gt;2)-alpha-D-Man-(1-&gt;3)-[alpha-D-Man-(1-&gt;3)-alpha-D-Man-(1-&gt;6)]-beta-D-Man-(1-&gt;4)-beta-D-GlcNAc-(1-&gt;4)-alpha-D-GlcNAc-diphospho-di-trans,poly-cis-dolichol + a di-trans,poly-cis-dolichyl phosphate + H(+)</text>
        <dbReference type="Rhea" id="RHEA:29527"/>
        <dbReference type="Rhea" id="RHEA-COMP:19498"/>
        <dbReference type="Rhea" id="RHEA-COMP:19501"/>
        <dbReference type="Rhea" id="RHEA-COMP:19516"/>
        <dbReference type="Rhea" id="RHEA-COMP:19517"/>
        <dbReference type="ChEBI" id="CHEBI:15378"/>
        <dbReference type="ChEBI" id="CHEBI:57683"/>
        <dbReference type="ChEBI" id="CHEBI:58211"/>
        <dbReference type="ChEBI" id="CHEBI:132515"/>
        <dbReference type="ChEBI" id="CHEBI:132516"/>
        <dbReference type="EC" id="2.4.1.258"/>
    </reaction>
    <physiologicalReaction direction="left-to-right" evidence="12 14">
        <dbReference type="Rhea" id="RHEA:29528"/>
    </physiologicalReaction>
</comment>
<evidence type="ECO:0000256" key="5">
    <source>
        <dbReference type="ARBA" id="ARBA00022676"/>
    </source>
</evidence>
<proteinExistence type="inferred from homology"/>
<feature type="transmembrane region" description="Helical" evidence="14">
    <location>
        <begin position="184"/>
        <end position="205"/>
    </location>
</feature>
<evidence type="ECO:0000256" key="1">
    <source>
        <dbReference type="ARBA" id="ARBA00004477"/>
    </source>
</evidence>
<keyword evidence="9 14" id="KW-1133">Transmembrane helix</keyword>
<comment type="function">
    <text evidence="11 14">Dol-P-Man:Man(5)GlcNAc(2)-PP-Dol alpha-1,3-mannosyltransferase that operates in the biosynthetic pathway of dolichol-linked oligosaccharides, the glycan precursors employed in protein asparagine (N)-glycosylation. The assembly of dolichol-linked oligosaccharides begins on the cytosolic side of the endoplasmic reticulum membrane and finishes in its lumen. The sequential addition of sugars to dolichol pyrophosphate produces dolichol-linked oligosaccharides containing fourteen sugars, including two GlcNAcs, nine mannoses and three glucoses. Once assembled, the oligosaccharide is transferred from the lipid to nascent proteins by oligosaccharyltransferases. In the lumen of the endoplasmic reticulum, adds the first dolichyl beta-D-mannosyl phosphate derived mannose in an alpha-1,3 linkage to Man(5)GlcNAc(2)-PP-dolichol to produce Man(6)GlcNAc(2)-PP-dolichol.</text>
</comment>
<evidence type="ECO:0000256" key="13">
    <source>
        <dbReference type="ARBA" id="ARBA00093457"/>
    </source>
</evidence>
<dbReference type="PANTHER" id="PTHR12646:SF0">
    <property type="entry name" value="DOL-P-MAN:MAN(5)GLCNAC(2)-PP-DOL ALPHA-1,3-MANNOSYLTRANSFERASE"/>
    <property type="match status" value="1"/>
</dbReference>
<dbReference type="UniPathway" id="UPA00378"/>
<keyword evidence="8 14" id="KW-0256">Endoplasmic reticulum</keyword>
<evidence type="ECO:0000256" key="9">
    <source>
        <dbReference type="ARBA" id="ARBA00022989"/>
    </source>
</evidence>
<evidence type="ECO:0000256" key="11">
    <source>
        <dbReference type="ARBA" id="ARBA00044743"/>
    </source>
</evidence>
<comment type="pathway">
    <text evidence="2 14">Protein modification; protein glycosylation.</text>
</comment>
<gene>
    <name evidence="15" type="ORF">DFP72DRAFT_799282</name>
</gene>
<evidence type="ECO:0000256" key="8">
    <source>
        <dbReference type="ARBA" id="ARBA00022824"/>
    </source>
</evidence>
<evidence type="ECO:0000256" key="10">
    <source>
        <dbReference type="ARBA" id="ARBA00023136"/>
    </source>
</evidence>
<reference evidence="15 16" key="1">
    <citation type="submission" date="2020-07" db="EMBL/GenBank/DDBJ databases">
        <title>Comparative genomics of pyrophilous fungi reveals a link between fire events and developmental genes.</title>
        <authorList>
            <consortium name="DOE Joint Genome Institute"/>
            <person name="Steindorff A.S."/>
            <person name="Carver A."/>
            <person name="Calhoun S."/>
            <person name="Stillman K."/>
            <person name="Liu H."/>
            <person name="Lipzen A."/>
            <person name="Pangilinan J."/>
            <person name="Labutti K."/>
            <person name="Bruns T.D."/>
            <person name="Grigoriev I.V."/>
        </authorList>
    </citation>
    <scope>NUCLEOTIDE SEQUENCE [LARGE SCALE GENOMIC DNA]</scope>
    <source>
        <strain evidence="15 16">CBS 144469</strain>
    </source>
</reference>
<dbReference type="PANTHER" id="PTHR12646">
    <property type="entry name" value="NOT56 - RELATED"/>
    <property type="match status" value="1"/>
</dbReference>
<dbReference type="OrthoDB" id="20028at2759"/>
<dbReference type="GO" id="GO:0052925">
    <property type="term" value="F:dol-P-Man:Man(5)GlcNAc(2)-PP-Dol alpha-1,3-mannosyltransferase activity"/>
    <property type="evidence" value="ECO:0007669"/>
    <property type="project" value="UniProtKB-EC"/>
</dbReference>
<feature type="transmembrane region" description="Helical" evidence="14">
    <location>
        <begin position="274"/>
        <end position="292"/>
    </location>
</feature>
<evidence type="ECO:0000256" key="3">
    <source>
        <dbReference type="ARBA" id="ARBA00011964"/>
    </source>
</evidence>
<keyword evidence="7 14" id="KW-0812">Transmembrane</keyword>
<evidence type="ECO:0000256" key="6">
    <source>
        <dbReference type="ARBA" id="ARBA00022679"/>
    </source>
</evidence>
<protein>
    <recommendedName>
        <fullName evidence="4 14">Dol-P-Man:Man(5)GlcNAc(2)-PP-Dol alpha-1,3-mannosyltransferase</fullName>
        <ecNumber evidence="3 14">2.4.1.258</ecNumber>
    </recommendedName>
    <alternativeName>
        <fullName evidence="14">Dol-P-Man-dependent alpha(1-3)-mannosyltransferase</fullName>
    </alternativeName>
</protein>
<keyword evidence="16" id="KW-1185">Reference proteome</keyword>
<dbReference type="Pfam" id="PF05208">
    <property type="entry name" value="ALG3"/>
    <property type="match status" value="1"/>
</dbReference>
<evidence type="ECO:0000313" key="16">
    <source>
        <dbReference type="Proteomes" id="UP000521943"/>
    </source>
</evidence>
<feature type="transmembrane region" description="Helical" evidence="14">
    <location>
        <begin position="153"/>
        <end position="178"/>
    </location>
</feature>
<comment type="subcellular location">
    <subcellularLocation>
        <location evidence="1 14">Endoplasmic reticulum membrane</location>
        <topology evidence="1 14">Multi-pass membrane protein</topology>
    </subcellularLocation>
</comment>
<evidence type="ECO:0000256" key="12">
    <source>
        <dbReference type="ARBA" id="ARBA00049506"/>
    </source>
</evidence>
<dbReference type="InterPro" id="IPR007873">
    <property type="entry name" value="Glycosyltransferase_ALG3"/>
</dbReference>
<comment type="caution">
    <text evidence="15">The sequence shown here is derived from an EMBL/GenBank/DDBJ whole genome shotgun (WGS) entry which is preliminary data.</text>
</comment>
<evidence type="ECO:0000256" key="14">
    <source>
        <dbReference type="RuleBase" id="RU364047"/>
    </source>
</evidence>
<evidence type="ECO:0000313" key="15">
    <source>
        <dbReference type="EMBL" id="KAF6764740.1"/>
    </source>
</evidence>
<comment type="similarity">
    <text evidence="13">Belongs to the glycosyltransferase ALG3 family.</text>
</comment>
<name>A0A8H6IFM5_9AGAR</name>
<sequence length="424" mass="47486">MSSSGWSSSSFHSAIRLVLSLLTDPEHFWKLSALVILGDAVLTKLIISFIPYTEIDWETYMIQTKIYLSGEHDYSKISGPTGPLVYPAGHVRIHHLLYDLTNAGKNMGLAQDLYGLLYVASLALTCAIYRRTRAVPNWIVLLLPLSKRLHSIFVLRLFNDCWAVVISQFAILACQYGYDDTSFLLFSAALSVKMSVLLYFPGLLVISFKRRGPSSTFLSMVKVAATQVLFAVPFLKANPWSYARGAFDLGRVFLYKWTVNWRFLDEQTFLEPKLALGLLIGHVTVLVAFAWFRWCQPDGGTWSVLARGLKRPLLPAGLATVTPDYVATVLFTSNLIGILFARSLHYQFYSWYAQQLPFLAWRTRYPIVVRVAIMAAIEYSWNVFPSTGLSSSVLLLGNSLLLIGVWFGHASGKPIQVSAGSKRS</sequence>
<evidence type="ECO:0000256" key="7">
    <source>
        <dbReference type="ARBA" id="ARBA00022692"/>
    </source>
</evidence>
<keyword evidence="10 14" id="KW-0472">Membrane</keyword>
<feature type="transmembrane region" description="Helical" evidence="14">
    <location>
        <begin position="389"/>
        <end position="408"/>
    </location>
</feature>
<keyword evidence="6 14" id="KW-0808">Transferase</keyword>
<evidence type="ECO:0000256" key="2">
    <source>
        <dbReference type="ARBA" id="ARBA00004922"/>
    </source>
</evidence>